<evidence type="ECO:0000256" key="11">
    <source>
        <dbReference type="ARBA" id="ARBA00022963"/>
    </source>
</evidence>
<dbReference type="Gene3D" id="3.40.50.720">
    <property type="entry name" value="NAD(P)-binding Rossmann-like Domain"/>
    <property type="match status" value="1"/>
</dbReference>
<keyword evidence="14" id="KW-0325">Glycoprotein</keyword>
<dbReference type="InterPro" id="IPR001286">
    <property type="entry name" value="Glyco_hydro_59"/>
</dbReference>
<comment type="similarity">
    <text evidence="2">Belongs to the glycosyl hydrolase 59 family.</text>
</comment>
<dbReference type="InterPro" id="IPR036291">
    <property type="entry name" value="NAD(P)-bd_dom_sf"/>
</dbReference>
<keyword evidence="29" id="KW-1185">Reference proteome</keyword>
<dbReference type="EMBL" id="JAROKS010000015">
    <property type="protein sequence ID" value="KAK1796134.1"/>
    <property type="molecule type" value="Genomic_DNA"/>
</dbReference>
<keyword evidence="10" id="KW-0746">Sphingolipid metabolism</keyword>
<dbReference type="Gene3D" id="3.20.20.70">
    <property type="entry name" value="Aldolase class I"/>
    <property type="match status" value="1"/>
</dbReference>
<dbReference type="InterPro" id="IPR047499">
    <property type="entry name" value="DD_AK7"/>
</dbReference>
<keyword evidence="6" id="KW-0732">Signal</keyword>
<dbReference type="Pfam" id="PF05186">
    <property type="entry name" value="Dpy-30"/>
    <property type="match status" value="1"/>
</dbReference>
<dbReference type="Pfam" id="PF00406">
    <property type="entry name" value="ADK"/>
    <property type="match status" value="1"/>
</dbReference>
<keyword evidence="8" id="KW-0418">Kinase</keyword>
<evidence type="ECO:0000256" key="8">
    <source>
        <dbReference type="ARBA" id="ARBA00022777"/>
    </source>
</evidence>
<comment type="catalytic activity">
    <reaction evidence="19">
        <text>a beta-D-galactosyl-(1&lt;-&gt;1')-N-acylsphing-4-enine + H2O = an N-acylsphing-4-enine + D-galactose</text>
        <dbReference type="Rhea" id="RHEA:14297"/>
        <dbReference type="ChEBI" id="CHEBI:4139"/>
        <dbReference type="ChEBI" id="CHEBI:15377"/>
        <dbReference type="ChEBI" id="CHEBI:18390"/>
        <dbReference type="ChEBI" id="CHEBI:52639"/>
        <dbReference type="EC" id="3.2.1.46"/>
    </reaction>
    <physiologicalReaction direction="left-to-right" evidence="19">
        <dbReference type="Rhea" id="RHEA:14298"/>
    </physiologicalReaction>
</comment>
<dbReference type="InterPro" id="IPR049162">
    <property type="entry name" value="GH59_C"/>
</dbReference>
<dbReference type="GO" id="GO:0005764">
    <property type="term" value="C:lysosome"/>
    <property type="evidence" value="ECO:0007669"/>
    <property type="project" value="UniProtKB-SubCell"/>
</dbReference>
<evidence type="ECO:0000256" key="20">
    <source>
        <dbReference type="ARBA" id="ARBA00048813"/>
    </source>
</evidence>
<reference evidence="28" key="1">
    <citation type="submission" date="2023-03" db="EMBL/GenBank/DDBJ databases">
        <title>Electrophorus voltai genome.</title>
        <authorList>
            <person name="Bian C."/>
        </authorList>
    </citation>
    <scope>NUCLEOTIDE SEQUENCE</scope>
    <source>
        <strain evidence="28">CB-2022</strain>
        <tissue evidence="28">Muscle</tissue>
    </source>
</reference>
<feature type="region of interest" description="Disordered" evidence="24">
    <location>
        <begin position="809"/>
        <end position="831"/>
    </location>
</feature>
<keyword evidence="9" id="KW-0378">Hydrolase</keyword>
<dbReference type="InterPro" id="IPR013785">
    <property type="entry name" value="Aldolase_TIM"/>
</dbReference>
<dbReference type="Pfam" id="PF17387">
    <property type="entry name" value="Glyco_hydro_59M"/>
    <property type="match status" value="1"/>
</dbReference>
<dbReference type="FunFam" id="3.20.20.80:FF:000026">
    <property type="entry name" value="galactocerebrosidase precursor"/>
    <property type="match status" value="1"/>
</dbReference>
<comment type="catalytic activity">
    <reaction evidence="17">
        <text>a D-galactosylceramide + H2O = an N-acyl-sphingoid base + D-galactose</text>
        <dbReference type="Rhea" id="RHEA:43412"/>
        <dbReference type="ChEBI" id="CHEBI:4139"/>
        <dbReference type="ChEBI" id="CHEBI:15377"/>
        <dbReference type="ChEBI" id="CHEBI:36498"/>
        <dbReference type="ChEBI" id="CHEBI:83273"/>
    </reaction>
    <physiologicalReaction direction="left-to-right" evidence="17">
        <dbReference type="Rhea" id="RHEA:43413"/>
    </physiologicalReaction>
</comment>
<evidence type="ECO:0000256" key="6">
    <source>
        <dbReference type="ARBA" id="ARBA00022729"/>
    </source>
</evidence>
<evidence type="ECO:0000256" key="16">
    <source>
        <dbReference type="ARBA" id="ARBA00023295"/>
    </source>
</evidence>
<accession>A0AAD8ZD15</accession>
<keyword evidence="11" id="KW-0442">Lipid degradation</keyword>
<dbReference type="Gene3D" id="3.40.50.300">
    <property type="entry name" value="P-loop containing nucleotide triphosphate hydrolases"/>
    <property type="match status" value="1"/>
</dbReference>
<dbReference type="PANTHER" id="PTHR15172:SF1">
    <property type="entry name" value="GALACTOCEREBROSIDASE"/>
    <property type="match status" value="1"/>
</dbReference>
<dbReference type="Gene3D" id="2.60.120.560">
    <property type="entry name" value="Exo-inulinase, domain 1"/>
    <property type="match status" value="1"/>
</dbReference>
<evidence type="ECO:0000259" key="26">
    <source>
        <dbReference type="Pfam" id="PF17387"/>
    </source>
</evidence>
<evidence type="ECO:0000256" key="12">
    <source>
        <dbReference type="ARBA" id="ARBA00023098"/>
    </source>
</evidence>
<evidence type="ECO:0000256" key="5">
    <source>
        <dbReference type="ARBA" id="ARBA00022679"/>
    </source>
</evidence>
<dbReference type="CDD" id="cd01428">
    <property type="entry name" value="ADK"/>
    <property type="match status" value="1"/>
</dbReference>
<proteinExistence type="inferred from homology"/>
<dbReference type="PANTHER" id="PTHR15172">
    <property type="entry name" value="GALACTOCEREBROSIDASE"/>
    <property type="match status" value="1"/>
</dbReference>
<name>A0AAD8ZD15_9TELE</name>
<feature type="compositionally biased region" description="Acidic residues" evidence="24">
    <location>
        <begin position="812"/>
        <end position="821"/>
    </location>
</feature>
<evidence type="ECO:0000256" key="19">
    <source>
        <dbReference type="ARBA" id="ARBA00033698"/>
    </source>
</evidence>
<evidence type="ECO:0000256" key="21">
    <source>
        <dbReference type="ARBA" id="ARBA00058861"/>
    </source>
</evidence>
<evidence type="ECO:0000256" key="24">
    <source>
        <dbReference type="SAM" id="MobiDB-lite"/>
    </source>
</evidence>
<feature type="non-terminal residue" evidence="28">
    <location>
        <position position="1"/>
    </location>
</feature>
<evidence type="ECO:0000256" key="15">
    <source>
        <dbReference type="ARBA" id="ARBA00023228"/>
    </source>
</evidence>
<evidence type="ECO:0000313" key="28">
    <source>
        <dbReference type="EMBL" id="KAK1796134.1"/>
    </source>
</evidence>
<evidence type="ECO:0000256" key="18">
    <source>
        <dbReference type="ARBA" id="ARBA00033098"/>
    </source>
</evidence>
<dbReference type="Gene3D" id="1.20.890.10">
    <property type="entry name" value="cAMP-dependent protein kinase regulatory subunit, dimerization-anchoring domain"/>
    <property type="match status" value="1"/>
</dbReference>
<evidence type="ECO:0000256" key="10">
    <source>
        <dbReference type="ARBA" id="ARBA00022919"/>
    </source>
</evidence>
<dbReference type="FunFam" id="3.20.20.70:FF:000091">
    <property type="entry name" value="galactocerebrosidase precursor"/>
    <property type="match status" value="1"/>
</dbReference>
<dbReference type="CDD" id="cd22967">
    <property type="entry name" value="DD_AK7"/>
    <property type="match status" value="1"/>
</dbReference>
<dbReference type="InterPro" id="IPR000850">
    <property type="entry name" value="Adenylat/UMP-CMP_kin"/>
</dbReference>
<dbReference type="Pfam" id="PF21708">
    <property type="entry name" value="Glyco_hydro_59_C"/>
    <property type="match status" value="1"/>
</dbReference>
<dbReference type="GO" id="GO:0019205">
    <property type="term" value="F:nucleobase-containing compound kinase activity"/>
    <property type="evidence" value="ECO:0007669"/>
    <property type="project" value="InterPro"/>
</dbReference>
<evidence type="ECO:0000256" key="17">
    <source>
        <dbReference type="ARBA" id="ARBA00023982"/>
    </source>
</evidence>
<evidence type="ECO:0000256" key="2">
    <source>
        <dbReference type="ARBA" id="ARBA00005637"/>
    </source>
</evidence>
<dbReference type="Proteomes" id="UP001239994">
    <property type="component" value="Unassembled WGS sequence"/>
</dbReference>
<keyword evidence="15" id="KW-0458">Lysosome</keyword>
<evidence type="ECO:0000256" key="14">
    <source>
        <dbReference type="ARBA" id="ARBA00023180"/>
    </source>
</evidence>
<comment type="function">
    <text evidence="21">Hydrolyzes the galactose ester bonds of glycolipids such as galactosylceramide and galactosylsphingosine.</text>
</comment>
<evidence type="ECO:0000256" key="22">
    <source>
        <dbReference type="PIRSR" id="PIRSR601286-50"/>
    </source>
</evidence>
<evidence type="ECO:0000313" key="29">
    <source>
        <dbReference type="Proteomes" id="UP001239994"/>
    </source>
</evidence>
<evidence type="ECO:0000259" key="27">
    <source>
        <dbReference type="Pfam" id="PF21708"/>
    </source>
</evidence>
<dbReference type="SUPFAM" id="SSF51445">
    <property type="entry name" value="(Trans)glycosidases"/>
    <property type="match status" value="1"/>
</dbReference>
<comment type="subcellular location">
    <subcellularLocation>
        <location evidence="1">Lysosome</location>
    </subcellularLocation>
</comment>
<dbReference type="InterPro" id="IPR049161">
    <property type="entry name" value="GH59_cat"/>
</dbReference>
<dbReference type="GO" id="GO:0004336">
    <property type="term" value="F:galactosylceramidase activity"/>
    <property type="evidence" value="ECO:0007669"/>
    <property type="project" value="UniProtKB-EC"/>
</dbReference>
<dbReference type="Gene3D" id="3.20.20.80">
    <property type="entry name" value="Glycosidases"/>
    <property type="match status" value="1"/>
</dbReference>
<protein>
    <recommendedName>
        <fullName evidence="4">Galactocerebrosidase</fullName>
        <ecNumber evidence="3">3.2.1.46</ecNumber>
    </recommendedName>
    <alternativeName>
        <fullName evidence="18">Galactosylceramidase</fullName>
    </alternativeName>
</protein>
<dbReference type="Pfam" id="PF02057">
    <property type="entry name" value="Glyco_hydro_59"/>
    <property type="match status" value="1"/>
</dbReference>
<dbReference type="InterPro" id="IPR035394">
    <property type="entry name" value="Glyco_hydro_59_dom"/>
</dbReference>
<keyword evidence="7" id="KW-0547">Nucleotide-binding</keyword>
<evidence type="ECO:0000256" key="7">
    <source>
        <dbReference type="ARBA" id="ARBA00022741"/>
    </source>
</evidence>
<comment type="catalytic activity">
    <reaction evidence="20">
        <text>beta-D-galactosyl-(1&lt;-&gt;1)-sphing-4-enine + H2O = sphing-4-enine + D-galactose</text>
        <dbReference type="Rhea" id="RHEA:43908"/>
        <dbReference type="ChEBI" id="CHEBI:4139"/>
        <dbReference type="ChEBI" id="CHEBI:15377"/>
        <dbReference type="ChEBI" id="CHEBI:57756"/>
        <dbReference type="ChEBI" id="CHEBI:57934"/>
    </reaction>
    <physiologicalReaction direction="left-to-right" evidence="20">
        <dbReference type="Rhea" id="RHEA:43909"/>
    </physiologicalReaction>
</comment>
<gene>
    <name evidence="28" type="ORF">P4O66_009218</name>
</gene>
<evidence type="ECO:0000256" key="1">
    <source>
        <dbReference type="ARBA" id="ARBA00004371"/>
    </source>
</evidence>
<evidence type="ECO:0000259" key="25">
    <source>
        <dbReference type="Pfam" id="PF02057"/>
    </source>
</evidence>
<dbReference type="SUPFAM" id="SSF51735">
    <property type="entry name" value="NAD(P)-binding Rossmann-fold domains"/>
    <property type="match status" value="1"/>
</dbReference>
<feature type="domain" description="Glycosyl hydrolase family 59 C-terminal lectin" evidence="27">
    <location>
        <begin position="519"/>
        <end position="689"/>
    </location>
</feature>
<dbReference type="GO" id="GO:0016020">
    <property type="term" value="C:membrane"/>
    <property type="evidence" value="ECO:0007669"/>
    <property type="project" value="GOC"/>
</dbReference>
<dbReference type="InterPro" id="IPR007858">
    <property type="entry name" value="Dpy-30_motif"/>
</dbReference>
<organism evidence="28 29">
    <name type="scientific">Electrophorus voltai</name>
    <dbReference type="NCBI Taxonomy" id="2609070"/>
    <lineage>
        <taxon>Eukaryota</taxon>
        <taxon>Metazoa</taxon>
        <taxon>Chordata</taxon>
        <taxon>Craniata</taxon>
        <taxon>Vertebrata</taxon>
        <taxon>Euteleostomi</taxon>
        <taxon>Actinopterygii</taxon>
        <taxon>Neopterygii</taxon>
        <taxon>Teleostei</taxon>
        <taxon>Ostariophysi</taxon>
        <taxon>Gymnotiformes</taxon>
        <taxon>Gymnotoidei</taxon>
        <taxon>Gymnotidae</taxon>
        <taxon>Electrophorus</taxon>
    </lineage>
</organism>
<dbReference type="GO" id="GO:0006139">
    <property type="term" value="P:nucleobase-containing compound metabolic process"/>
    <property type="evidence" value="ECO:0007669"/>
    <property type="project" value="InterPro"/>
</dbReference>
<feature type="domain" description="Glycosyl hydrolase family 59 catalytic" evidence="25">
    <location>
        <begin position="49"/>
        <end position="342"/>
    </location>
</feature>
<evidence type="ECO:0000256" key="4">
    <source>
        <dbReference type="ARBA" id="ARBA00019657"/>
    </source>
</evidence>
<dbReference type="InterPro" id="IPR017853">
    <property type="entry name" value="GH"/>
</dbReference>
<keyword evidence="13" id="KW-1015">Disulfide bond</keyword>
<sequence>DASGLLLQCNGEESAMIAHSLGLFLLPCICLCAAEYYLVDDRIGLGRRFDGIGGLSGGGATSRLLINYNESYRSQILDYLFKPNFGASLHILKVEIGGDAQTTDGTEPSHMHNENDENYFRGYEWWLMKEAKKRNPDIILIGLPWAFPGWVGQGSNWPYTFPNITANYVVSWVIGAKQHHGLDINYIGIWNEKDYNVKYITVLRDTLDRAGLTGVGIIAADGNWDISKAMLGDSYLNDAVEVIGVHYPGTMTIKEAMITGKVLWSSEDYSTFNNNIGAGCWARILNQNYVNGRMTSTISWNLIASYYEDLSFGRDGLMTAEEPWSGNYVVESPIWITAHTTQFAQPGWTYLQTVGHLKHGGSYVALTDGNGNLTIIIETMTHDHSECIRPSLPPYTVSPQTATFQLKGSFVALTELQQWYSKLNFMNKKDTLFQNITPIKVSNGYFTLQLDVDEVYTITTVTSGHKGLYPDPPEAAPFPKKYFDDFNVSKFLYSLYALKQQHYEMQGSPPFSEAPCFADQTGVFEYFRNLTDPGPHVYTLRQVVTQRPVTWAYDADQTITVIGDHTWQNLSVSCDVYIENENGGVFLAARVDQGGESVKSAMGVFYWVFANGTYKVTNDLGGEKVLAEGLSGTRVGVWHTLTLTIKGYFAFGMLNGYPLWKNAVVLQPLNGWAAIGTNSFEYAQFDNFKYLSTCVVGESLEHTGEEDEKVSKKEDNLQDDQFQIVGTITSKDEKTKRFALEEYSALNRDELLHRFMECDIIVYNISEDADVTDEATWAISALHSEIEHFGFPKIFILVSTLMTWAMTKPADPDDPEMPLTEDDYRRRRPHPNFKEQTSAEKLVLKLGKTKKSKLATYVVAAGLQYGMGEGILHYFFKGSWLGEWNSIPIFGPGTNVIPAIHVYDLAGIVQNVIDHRPKKHYFIAVDDSKNTFEGIVKVTVLYILCHLKDMAIAYVLGPGEVKTVPRDNAYLTEALTQADLDCLSINLRFEPVFPKETLSVRWVCESGFTDNISRVVEEYKECRQLIPLKICLLGPPAVGKSSVAAKLCNHYKLPHIKVKETIEEKIKHLEEMLQLSYGGNESDEAFQVAQELLDSLKDSLSQNGQVDDQNVLRVIREKLNSKPCRNQGFVLDGYPNTSEQAKDLFYDEDMELEQLRSKLQPFNKKIIPEQCKNISICVPQCTHKVDWVFFSAEYVISLDATDEFLKERVRNLPQSVAESMHYTQDEFLQRLSKFREENTEDETVLNYFDELEIHPEHININSINDTENEAVIKKIVQIVGKPMNYGPTPEEQAEEEQKRAVEMHQQLLQEAAESVCREAEEKARMTAVLEEWNRNVTEVKKQEKELLETRSIPLRHYLMKNVIPTLTEALLECCRAKPDDPVDFLAEYLFRNNLKD</sequence>
<evidence type="ECO:0000256" key="23">
    <source>
        <dbReference type="SAM" id="Coils"/>
    </source>
</evidence>
<evidence type="ECO:0000256" key="13">
    <source>
        <dbReference type="ARBA" id="ARBA00023157"/>
    </source>
</evidence>
<evidence type="ECO:0000256" key="3">
    <source>
        <dbReference type="ARBA" id="ARBA00012657"/>
    </source>
</evidence>
<comment type="caution">
    <text evidence="28">The sequence shown here is derived from an EMBL/GenBank/DDBJ whole genome shotgun (WGS) entry which is preliminary data.</text>
</comment>
<dbReference type="GO" id="GO:0006683">
    <property type="term" value="P:galactosylceramide catabolic process"/>
    <property type="evidence" value="ECO:0007669"/>
    <property type="project" value="InterPro"/>
</dbReference>
<keyword evidence="12" id="KW-0443">Lipid metabolism</keyword>
<feature type="coiled-coil region" evidence="23">
    <location>
        <begin position="1290"/>
        <end position="1349"/>
    </location>
</feature>
<keyword evidence="16" id="KW-0326">Glycosidase</keyword>
<keyword evidence="23" id="KW-0175">Coiled coil</keyword>
<dbReference type="GO" id="GO:0005524">
    <property type="term" value="F:ATP binding"/>
    <property type="evidence" value="ECO:0007669"/>
    <property type="project" value="InterPro"/>
</dbReference>
<feature type="domain" description="Glycosyl hydrolase family 59 central" evidence="26">
    <location>
        <begin position="350"/>
        <end position="465"/>
    </location>
</feature>
<keyword evidence="5" id="KW-0808">Transferase</keyword>
<feature type="active site" description="Nucleophile" evidence="22">
    <location>
        <position position="267"/>
    </location>
</feature>
<dbReference type="PRINTS" id="PR00850">
    <property type="entry name" value="GLHYDRLASE59"/>
</dbReference>
<evidence type="ECO:0000256" key="9">
    <source>
        <dbReference type="ARBA" id="ARBA00022801"/>
    </source>
</evidence>
<dbReference type="SUPFAM" id="SSF52540">
    <property type="entry name" value="P-loop containing nucleoside triphosphate hydrolases"/>
    <property type="match status" value="1"/>
</dbReference>
<dbReference type="FunFam" id="2.60.120.560:FF:000001">
    <property type="entry name" value="galactocerebrosidase precursor"/>
    <property type="match status" value="1"/>
</dbReference>
<dbReference type="EC" id="3.2.1.46" evidence="3"/>
<feature type="active site" description="Proton donor/acceptor" evidence="22">
    <location>
        <position position="192"/>
    </location>
</feature>
<dbReference type="InterPro" id="IPR027417">
    <property type="entry name" value="P-loop_NTPase"/>
</dbReference>